<evidence type="ECO:0000313" key="1">
    <source>
        <dbReference type="EMBL" id="EEQ06844.1"/>
    </source>
</evidence>
<keyword evidence="2" id="KW-1185">Reference proteome</keyword>
<protein>
    <submittedName>
        <fullName evidence="1">Uncharacterized protein</fullName>
    </submittedName>
</protein>
<dbReference type="Proteomes" id="UP000010319">
    <property type="component" value="Unassembled WGS sequence"/>
</dbReference>
<organism evidence="1 2">
    <name type="scientific">Yersinia bercovieri ATCC 43970</name>
    <dbReference type="NCBI Taxonomy" id="349968"/>
    <lineage>
        <taxon>Bacteria</taxon>
        <taxon>Pseudomonadati</taxon>
        <taxon>Pseudomonadota</taxon>
        <taxon>Gammaproteobacteria</taxon>
        <taxon>Enterobacterales</taxon>
        <taxon>Yersiniaceae</taxon>
        <taxon>Yersinia</taxon>
    </lineage>
</organism>
<evidence type="ECO:0000313" key="2">
    <source>
        <dbReference type="Proteomes" id="UP000010319"/>
    </source>
</evidence>
<proteinExistence type="predicted"/>
<gene>
    <name evidence="1" type="ORF">yberc0001_27210</name>
</gene>
<comment type="caution">
    <text evidence="1">The sequence shown here is derived from an EMBL/GenBank/DDBJ whole genome shotgun (WGS) entry which is preliminary data.</text>
</comment>
<reference evidence="1" key="1">
    <citation type="submission" date="2008-12" db="EMBL/GenBank/DDBJ databases">
        <title>Annotation of the Yersinia bercovieri ATCC 43970 genome.</title>
        <authorList>
            <person name="Read T.D."/>
            <person name="Akmal A."/>
            <person name="Bishop-Lilly K."/>
            <person name="Chen P.E."/>
            <person name="Cook C."/>
            <person name="Kiley M.P."/>
            <person name="Lentz S."/>
            <person name="Mateczun A."/>
            <person name="Nagarajan N."/>
            <person name="Nolan N."/>
            <person name="Osborne B.I."/>
            <person name="Pop M."/>
            <person name="Sozhamannan S."/>
            <person name="Stewart A.C."/>
            <person name="Sulakvelidze A."/>
            <person name="Thomason B."/>
            <person name="Willner K."/>
            <person name="Zwick M.E."/>
        </authorList>
    </citation>
    <scope>NUCLEOTIDE SEQUENCE [LARGE SCALE GENOMIC DNA]</scope>
    <source>
        <strain evidence="1">ATCC 43970</strain>
    </source>
</reference>
<dbReference type="EMBL" id="AALC02000020">
    <property type="protein sequence ID" value="EEQ06844.1"/>
    <property type="molecule type" value="Genomic_DNA"/>
</dbReference>
<sequence>MSKSKTSLVDPTHEYYQYWTYQFYFLSYGFTLQADIHGNKQKKMVGMVWLFSYEQPTKTGLTTFLFATFYVSPW</sequence>
<accession>A0ABM9XZJ1</accession>
<name>A0ABM9XZJ1_YERBE</name>